<dbReference type="EMBL" id="JABEPQ010000003">
    <property type="protein sequence ID" value="NNM47440.1"/>
    <property type="molecule type" value="Genomic_DNA"/>
</dbReference>
<protein>
    <submittedName>
        <fullName evidence="1">Winged helix-turn-helix domain-containing protein</fullName>
    </submittedName>
</protein>
<dbReference type="PANTHER" id="PTHR30528">
    <property type="entry name" value="CYTOPLASMIC PROTEIN"/>
    <property type="match status" value="1"/>
</dbReference>
<dbReference type="Proteomes" id="UP000588586">
    <property type="component" value="Unassembled WGS sequence"/>
</dbReference>
<dbReference type="PANTHER" id="PTHR30528:SF0">
    <property type="entry name" value="CYTOPLASMIC PROTEIN"/>
    <property type="match status" value="1"/>
</dbReference>
<sequence>MAVLRRLAIVQVDLTAAVAPSADVVLWSRLGSDGYRSADLDELLGSGQVVEHQLRLRPAEDLRLFTAAMRDWPGLDATDWQLAQAEWVDTNEECRRDILELLEREGPLPAKAFPDTTVVPWRSSGWNDNRNVTMLVQLMEERGDIAVADREGRERLWDLAERVHPDDPPVPAQEARGIRARRWLEALGITRAKAPASFAEGTEVGESGVAAVVEGVRGTWRVDEAQLDRLGMPFEGRTAVLSPIDRLVFDRKRMEDLFEFDYQLEMYKPAAKRRWGYWAMPILHGDTLVGKVDATSDHDAGVLRVAAVHQDEPFSGAVQAAVHRELADLAQFLGLGLAGADR</sequence>
<name>A0A849HC35_9MICO</name>
<dbReference type="Pfam" id="PF06224">
    <property type="entry name" value="AlkZ-like"/>
    <property type="match status" value="1"/>
</dbReference>
<gene>
    <name evidence="1" type="ORF">HJG52_15695</name>
</gene>
<dbReference type="InterPro" id="IPR009351">
    <property type="entry name" value="AlkZ-like"/>
</dbReference>
<organism evidence="1 2">
    <name type="scientific">Knoellia koreensis</name>
    <dbReference type="NCBI Taxonomy" id="2730921"/>
    <lineage>
        <taxon>Bacteria</taxon>
        <taxon>Bacillati</taxon>
        <taxon>Actinomycetota</taxon>
        <taxon>Actinomycetes</taxon>
        <taxon>Micrococcales</taxon>
        <taxon>Intrasporangiaceae</taxon>
        <taxon>Knoellia</taxon>
    </lineage>
</organism>
<reference evidence="1 2" key="1">
    <citation type="submission" date="2020-04" db="EMBL/GenBank/DDBJ databases">
        <title>Knoellia sp. isolate from air conditioner.</title>
        <authorList>
            <person name="Chea S."/>
            <person name="Kim D.-U."/>
        </authorList>
    </citation>
    <scope>NUCLEOTIDE SEQUENCE [LARGE SCALE GENOMIC DNA]</scope>
    <source>
        <strain evidence="1 2">DB2414S</strain>
    </source>
</reference>
<evidence type="ECO:0000313" key="1">
    <source>
        <dbReference type="EMBL" id="NNM47440.1"/>
    </source>
</evidence>
<evidence type="ECO:0000313" key="2">
    <source>
        <dbReference type="Proteomes" id="UP000588586"/>
    </source>
</evidence>
<proteinExistence type="predicted"/>
<dbReference type="AlphaFoldDB" id="A0A849HC35"/>
<keyword evidence="2" id="KW-1185">Reference proteome</keyword>
<comment type="caution">
    <text evidence="1">The sequence shown here is derived from an EMBL/GenBank/DDBJ whole genome shotgun (WGS) entry which is preliminary data.</text>
</comment>
<accession>A0A849HC35</accession>